<sequence>MKNGSGNWRYENNKLKFNRDNTINIGNIKWYVALGLFSDHASLNTSTLYKKRSDILINTNVHKRRYQPGAQIKVNRTESDIKQFQNSYDLQMKKQIDELYTTIENNINSEAKQIEITVNNQLVNANKSCKNENEERFDKIEKYIFKWIGVEQLQKKYDTTE</sequence>
<dbReference type="EnsemblMetazoa" id="GPPI045048-RA">
    <property type="protein sequence ID" value="GPPI045048-PA"/>
    <property type="gene ID" value="GPPI045048"/>
</dbReference>
<protein>
    <submittedName>
        <fullName evidence="1">Uncharacterized protein</fullName>
    </submittedName>
</protein>
<name>A0A1B0BZF2_9MUSC</name>
<reference evidence="1" key="2">
    <citation type="submission" date="2020-05" db="UniProtKB">
        <authorList>
            <consortium name="EnsemblMetazoa"/>
        </authorList>
    </citation>
    <scope>IDENTIFICATION</scope>
    <source>
        <strain evidence="1">IAEA</strain>
    </source>
</reference>
<dbReference type="VEuPathDB" id="VectorBase:GPPI045048"/>
<dbReference type="AlphaFoldDB" id="A0A1B0BZF2"/>
<dbReference type="EMBL" id="JXJN01023115">
    <property type="status" value="NOT_ANNOTATED_CDS"/>
    <property type="molecule type" value="Genomic_DNA"/>
</dbReference>
<organism evidence="1 2">
    <name type="scientific">Glossina palpalis gambiensis</name>
    <dbReference type="NCBI Taxonomy" id="67801"/>
    <lineage>
        <taxon>Eukaryota</taxon>
        <taxon>Metazoa</taxon>
        <taxon>Ecdysozoa</taxon>
        <taxon>Arthropoda</taxon>
        <taxon>Hexapoda</taxon>
        <taxon>Insecta</taxon>
        <taxon>Pterygota</taxon>
        <taxon>Neoptera</taxon>
        <taxon>Endopterygota</taxon>
        <taxon>Diptera</taxon>
        <taxon>Brachycera</taxon>
        <taxon>Muscomorpha</taxon>
        <taxon>Hippoboscoidea</taxon>
        <taxon>Glossinidae</taxon>
        <taxon>Glossina</taxon>
    </lineage>
</organism>
<proteinExistence type="predicted"/>
<evidence type="ECO:0000313" key="2">
    <source>
        <dbReference type="Proteomes" id="UP000092460"/>
    </source>
</evidence>
<dbReference type="Proteomes" id="UP000092460">
    <property type="component" value="Unassembled WGS sequence"/>
</dbReference>
<keyword evidence="2" id="KW-1185">Reference proteome</keyword>
<accession>A0A1B0BZF2</accession>
<evidence type="ECO:0000313" key="1">
    <source>
        <dbReference type="EnsemblMetazoa" id="GPPI045048-PA"/>
    </source>
</evidence>
<reference evidence="2" key="1">
    <citation type="submission" date="2015-01" db="EMBL/GenBank/DDBJ databases">
        <authorList>
            <person name="Aksoy S."/>
            <person name="Warren W."/>
            <person name="Wilson R.K."/>
        </authorList>
    </citation>
    <scope>NUCLEOTIDE SEQUENCE [LARGE SCALE GENOMIC DNA]</scope>
    <source>
        <strain evidence="2">IAEA</strain>
    </source>
</reference>